<evidence type="ECO:0000313" key="1">
    <source>
        <dbReference type="EMBL" id="GGD61799.1"/>
    </source>
</evidence>
<sequence length="114" mass="13071">MTEGFSIVTSPIFRLSVQRLKAFLAEKYGEPSAAKALTDIKQQIEQHLPSTPEIAPISERLLALGIVDYRQWQLDKHNILFYKVNSQHQTVELLLVMDSRQSLSKLLFELSLLF</sequence>
<evidence type="ECO:0000313" key="2">
    <source>
        <dbReference type="Proteomes" id="UP000614272"/>
    </source>
</evidence>
<keyword evidence="2" id="KW-1185">Reference proteome</keyword>
<dbReference type="InterPro" id="IPR035093">
    <property type="entry name" value="RelE/ParE_toxin_dom_sf"/>
</dbReference>
<dbReference type="EMBL" id="BMGJ01000005">
    <property type="protein sequence ID" value="GGD61799.1"/>
    <property type="molecule type" value="Genomic_DNA"/>
</dbReference>
<evidence type="ECO:0008006" key="3">
    <source>
        <dbReference type="Google" id="ProtNLM"/>
    </source>
</evidence>
<gene>
    <name evidence="1" type="ORF">GCM10011357_16330</name>
</gene>
<dbReference type="Gene3D" id="3.30.2310.20">
    <property type="entry name" value="RelE-like"/>
    <property type="match status" value="1"/>
</dbReference>
<name>A0ABQ1R848_9ALTE</name>
<organism evidence="1 2">
    <name type="scientific">Lacimicrobium alkaliphilum</name>
    <dbReference type="NCBI Taxonomy" id="1526571"/>
    <lineage>
        <taxon>Bacteria</taxon>
        <taxon>Pseudomonadati</taxon>
        <taxon>Pseudomonadota</taxon>
        <taxon>Gammaproteobacteria</taxon>
        <taxon>Alteromonadales</taxon>
        <taxon>Alteromonadaceae</taxon>
        <taxon>Lacimicrobium</taxon>
    </lineage>
</organism>
<dbReference type="RefSeq" id="WP_099033723.1">
    <property type="nucleotide sequence ID" value="NZ_BMGJ01000005.1"/>
</dbReference>
<dbReference type="Proteomes" id="UP000614272">
    <property type="component" value="Unassembled WGS sequence"/>
</dbReference>
<protein>
    <recommendedName>
        <fullName evidence="3">Plasmid stabilization protein</fullName>
    </recommendedName>
</protein>
<comment type="caution">
    <text evidence="1">The sequence shown here is derived from an EMBL/GenBank/DDBJ whole genome shotgun (WGS) entry which is preliminary data.</text>
</comment>
<reference evidence="2" key="1">
    <citation type="journal article" date="2019" name="Int. J. Syst. Evol. Microbiol.">
        <title>The Global Catalogue of Microorganisms (GCM) 10K type strain sequencing project: providing services to taxonomists for standard genome sequencing and annotation.</title>
        <authorList>
            <consortium name="The Broad Institute Genomics Platform"/>
            <consortium name="The Broad Institute Genome Sequencing Center for Infectious Disease"/>
            <person name="Wu L."/>
            <person name="Ma J."/>
        </authorList>
    </citation>
    <scope>NUCLEOTIDE SEQUENCE [LARGE SCALE GENOMIC DNA]</scope>
    <source>
        <strain evidence="2">CGMCC 1.12923</strain>
    </source>
</reference>
<proteinExistence type="predicted"/>
<accession>A0ABQ1R848</accession>